<dbReference type="InterPro" id="IPR040442">
    <property type="entry name" value="Pyrv_kinase-like_dom_sf"/>
</dbReference>
<evidence type="ECO:0000256" key="1">
    <source>
        <dbReference type="ARBA" id="ARBA00001946"/>
    </source>
</evidence>
<dbReference type="EMBL" id="CP134145">
    <property type="protein sequence ID" value="WNC72129.1"/>
    <property type="molecule type" value="Genomic_DNA"/>
</dbReference>
<accession>A0ABY9TU97</accession>
<dbReference type="RefSeq" id="WP_348391249.1">
    <property type="nucleotide sequence ID" value="NZ_CP134145.1"/>
</dbReference>
<protein>
    <submittedName>
        <fullName evidence="5">CoA ester lyase</fullName>
    </submittedName>
</protein>
<keyword evidence="3" id="KW-0460">Magnesium</keyword>
<proteinExistence type="predicted"/>
<dbReference type="PIRSF" id="PIRSF015582">
    <property type="entry name" value="Cit_lyase_B"/>
    <property type="match status" value="1"/>
</dbReference>
<keyword evidence="6" id="KW-1185">Reference proteome</keyword>
<dbReference type="PANTHER" id="PTHR32308:SF0">
    <property type="entry name" value="HPCH_HPAI ALDOLASE_CITRATE LYASE DOMAIN-CONTAINING PROTEIN"/>
    <property type="match status" value="1"/>
</dbReference>
<dbReference type="GO" id="GO:0016829">
    <property type="term" value="F:lyase activity"/>
    <property type="evidence" value="ECO:0007669"/>
    <property type="project" value="UniProtKB-KW"/>
</dbReference>
<dbReference type="SUPFAM" id="SSF51621">
    <property type="entry name" value="Phosphoenolpyruvate/pyruvate domain"/>
    <property type="match status" value="1"/>
</dbReference>
<dbReference type="InterPro" id="IPR015813">
    <property type="entry name" value="Pyrv/PenolPyrv_kinase-like_dom"/>
</dbReference>
<dbReference type="PANTHER" id="PTHR32308">
    <property type="entry name" value="LYASE BETA SUBUNIT, PUTATIVE (AFU_ORTHOLOGUE AFUA_4G13030)-RELATED"/>
    <property type="match status" value="1"/>
</dbReference>
<evidence type="ECO:0000313" key="6">
    <source>
        <dbReference type="Proteomes" id="UP001258994"/>
    </source>
</evidence>
<dbReference type="InterPro" id="IPR011206">
    <property type="entry name" value="Citrate_lyase_beta/mcl1/mcl2"/>
</dbReference>
<gene>
    <name evidence="5" type="ORF">RGQ13_18715</name>
</gene>
<comment type="cofactor">
    <cofactor evidence="1">
        <name>Mg(2+)</name>
        <dbReference type="ChEBI" id="CHEBI:18420"/>
    </cofactor>
</comment>
<dbReference type="Gene3D" id="3.20.20.60">
    <property type="entry name" value="Phosphoenolpyruvate-binding domains"/>
    <property type="match status" value="1"/>
</dbReference>
<organism evidence="5 6">
    <name type="scientific">Thalassotalea psychrophila</name>
    <dbReference type="NCBI Taxonomy" id="3065647"/>
    <lineage>
        <taxon>Bacteria</taxon>
        <taxon>Pseudomonadati</taxon>
        <taxon>Pseudomonadota</taxon>
        <taxon>Gammaproteobacteria</taxon>
        <taxon>Alteromonadales</taxon>
        <taxon>Colwelliaceae</taxon>
        <taxon>Thalassotalea</taxon>
    </lineage>
</organism>
<evidence type="ECO:0000313" key="5">
    <source>
        <dbReference type="EMBL" id="WNC72129.1"/>
    </source>
</evidence>
<evidence type="ECO:0000256" key="3">
    <source>
        <dbReference type="ARBA" id="ARBA00022842"/>
    </source>
</evidence>
<sequence length="276" mass="29573">MPLPMLRSLLFVPGSRPDRFEKAANAGSDIICIDLEDAVMPADKAQARASVVKYLATNNNVVVRINHILTATGIDDLTALINAENSPMAIMLPKTSCPTEIDQAVAIIGTKNIEIIALLESVAGVNNSQLIAACDQVSALMFGGADYSAEIGAEFSYEPLLLARSQLVQAKAVKAIQLIDVPHIDIKQLDDLQHETAKVKALGFTAKAAIHPCQLDAIHQEFTPSELEVHNAEEIVSQIDNEDAGVLVINGRMIDRPIILAAKRTIALAQAASKNL</sequence>
<keyword evidence="5" id="KW-0456">Lyase</keyword>
<dbReference type="Proteomes" id="UP001258994">
    <property type="component" value="Chromosome"/>
</dbReference>
<feature type="domain" description="HpcH/HpaI aldolase/citrate lyase" evidence="4">
    <location>
        <begin position="7"/>
        <end position="212"/>
    </location>
</feature>
<evidence type="ECO:0000259" key="4">
    <source>
        <dbReference type="Pfam" id="PF03328"/>
    </source>
</evidence>
<evidence type="ECO:0000256" key="2">
    <source>
        <dbReference type="ARBA" id="ARBA00022723"/>
    </source>
</evidence>
<reference evidence="6" key="1">
    <citation type="submission" date="2023-09" db="EMBL/GenBank/DDBJ databases">
        <authorList>
            <person name="Zhang C."/>
        </authorList>
    </citation>
    <scope>NUCLEOTIDE SEQUENCE [LARGE SCALE GENOMIC DNA]</scope>
    <source>
        <strain evidence="6">SQ149</strain>
    </source>
</reference>
<name>A0ABY9TU97_9GAMM</name>
<dbReference type="InterPro" id="IPR005000">
    <property type="entry name" value="Aldolase/citrate-lyase_domain"/>
</dbReference>
<keyword evidence="2" id="KW-0479">Metal-binding</keyword>
<dbReference type="Pfam" id="PF03328">
    <property type="entry name" value="HpcH_HpaI"/>
    <property type="match status" value="1"/>
</dbReference>